<dbReference type="EMBL" id="BGPR01017997">
    <property type="protein sequence ID" value="GBN77963.1"/>
    <property type="molecule type" value="Genomic_DNA"/>
</dbReference>
<reference evidence="1 2" key="1">
    <citation type="journal article" date="2019" name="Sci. Rep.">
        <title>Orb-weaving spider Araneus ventricosus genome elucidates the spidroin gene catalogue.</title>
        <authorList>
            <person name="Kono N."/>
            <person name="Nakamura H."/>
            <person name="Ohtoshi R."/>
            <person name="Moran D.A.P."/>
            <person name="Shinohara A."/>
            <person name="Yoshida Y."/>
            <person name="Fujiwara M."/>
            <person name="Mori M."/>
            <person name="Tomita M."/>
            <person name="Arakawa K."/>
        </authorList>
    </citation>
    <scope>NUCLEOTIDE SEQUENCE [LARGE SCALE GENOMIC DNA]</scope>
</reference>
<dbReference type="AlphaFoldDB" id="A0A4Y2RQI7"/>
<proteinExistence type="predicted"/>
<sequence>MKSVDCYHSSSTLRLSSGRDYGLAPSPRGVNWSGESDVSSWINCRSCFRWEPVVVTSANNCSLYGKANYSFRGLDFGGCQKQLRIFEDPANHRMLMNR</sequence>
<keyword evidence="2" id="KW-1185">Reference proteome</keyword>
<name>A0A4Y2RQI7_ARAVE</name>
<accession>A0A4Y2RQI7</accession>
<dbReference type="Proteomes" id="UP000499080">
    <property type="component" value="Unassembled WGS sequence"/>
</dbReference>
<comment type="caution">
    <text evidence="1">The sequence shown here is derived from an EMBL/GenBank/DDBJ whole genome shotgun (WGS) entry which is preliminary data.</text>
</comment>
<evidence type="ECO:0000313" key="2">
    <source>
        <dbReference type="Proteomes" id="UP000499080"/>
    </source>
</evidence>
<evidence type="ECO:0000313" key="1">
    <source>
        <dbReference type="EMBL" id="GBN77963.1"/>
    </source>
</evidence>
<organism evidence="1 2">
    <name type="scientific">Araneus ventricosus</name>
    <name type="common">Orbweaver spider</name>
    <name type="synonym">Epeira ventricosa</name>
    <dbReference type="NCBI Taxonomy" id="182803"/>
    <lineage>
        <taxon>Eukaryota</taxon>
        <taxon>Metazoa</taxon>
        <taxon>Ecdysozoa</taxon>
        <taxon>Arthropoda</taxon>
        <taxon>Chelicerata</taxon>
        <taxon>Arachnida</taxon>
        <taxon>Araneae</taxon>
        <taxon>Araneomorphae</taxon>
        <taxon>Entelegynae</taxon>
        <taxon>Araneoidea</taxon>
        <taxon>Araneidae</taxon>
        <taxon>Araneus</taxon>
    </lineage>
</organism>
<protein>
    <submittedName>
        <fullName evidence="1">Uncharacterized protein</fullName>
    </submittedName>
</protein>
<gene>
    <name evidence="1" type="ORF">AVEN_256706_1</name>
</gene>